<dbReference type="AlphaFoldDB" id="A0A540NIL4"/>
<reference evidence="1 2" key="1">
    <citation type="journal article" date="2019" name="G3 (Bethesda)">
        <title>Sequencing of a Wild Apple (Malus baccata) Genome Unravels the Differences Between Cultivated and Wild Apple Species Regarding Disease Resistance and Cold Tolerance.</title>
        <authorList>
            <person name="Chen X."/>
        </authorList>
    </citation>
    <scope>NUCLEOTIDE SEQUENCE [LARGE SCALE GENOMIC DNA]</scope>
    <source>
        <strain evidence="2">cv. Shandingzi</strain>
        <tissue evidence="1">Leaves</tissue>
    </source>
</reference>
<protein>
    <submittedName>
        <fullName evidence="1">Uncharacterized protein</fullName>
    </submittedName>
</protein>
<proteinExistence type="predicted"/>
<keyword evidence="2" id="KW-1185">Reference proteome</keyword>
<dbReference type="EMBL" id="VIEB01000036">
    <property type="protein sequence ID" value="TQE10865.1"/>
    <property type="molecule type" value="Genomic_DNA"/>
</dbReference>
<organism evidence="1 2">
    <name type="scientific">Malus baccata</name>
    <name type="common">Siberian crab apple</name>
    <name type="synonym">Pyrus baccata</name>
    <dbReference type="NCBI Taxonomy" id="106549"/>
    <lineage>
        <taxon>Eukaryota</taxon>
        <taxon>Viridiplantae</taxon>
        <taxon>Streptophyta</taxon>
        <taxon>Embryophyta</taxon>
        <taxon>Tracheophyta</taxon>
        <taxon>Spermatophyta</taxon>
        <taxon>Magnoliopsida</taxon>
        <taxon>eudicotyledons</taxon>
        <taxon>Gunneridae</taxon>
        <taxon>Pentapetalae</taxon>
        <taxon>rosids</taxon>
        <taxon>fabids</taxon>
        <taxon>Rosales</taxon>
        <taxon>Rosaceae</taxon>
        <taxon>Amygdaloideae</taxon>
        <taxon>Maleae</taxon>
        <taxon>Malus</taxon>
    </lineage>
</organism>
<accession>A0A540NIL4</accession>
<evidence type="ECO:0000313" key="1">
    <source>
        <dbReference type="EMBL" id="TQE10865.1"/>
    </source>
</evidence>
<sequence>MVSGSPKCLTAVDGSFTTENRLQRGKLRPSLDPQNKAFKEDEPFLESAPLVNPRCISRCCIENGLFTVVPIHFEFLCGEATDWAECVDAKNGIRIRNIGPFHYDIPLADTEIFKALQKGAPTFPSKAFRFNDWIKHLWQKSQELNCRFEAMMSVAWSLCFLREQRYFPQTHDSLGYGDCSGPYSSVSLIIPWFVVSRVG</sequence>
<name>A0A540NIL4_MALBA</name>
<evidence type="ECO:0000313" key="2">
    <source>
        <dbReference type="Proteomes" id="UP000315295"/>
    </source>
</evidence>
<dbReference type="Proteomes" id="UP000315295">
    <property type="component" value="Unassembled WGS sequence"/>
</dbReference>
<gene>
    <name evidence="1" type="ORF">C1H46_003565</name>
</gene>
<comment type="caution">
    <text evidence="1">The sequence shown here is derived from an EMBL/GenBank/DDBJ whole genome shotgun (WGS) entry which is preliminary data.</text>
</comment>